<dbReference type="AlphaFoldDB" id="Q021G5"/>
<evidence type="ECO:0000313" key="1">
    <source>
        <dbReference type="EMBL" id="ABJ84424.1"/>
    </source>
</evidence>
<accession>Q021G5</accession>
<dbReference type="HOGENOM" id="CLU_2083310_0_0_0"/>
<dbReference type="STRING" id="234267.Acid_3451"/>
<name>Q021G5_SOLUE</name>
<dbReference type="EMBL" id="CP000473">
    <property type="protein sequence ID" value="ABJ84424.1"/>
    <property type="molecule type" value="Genomic_DNA"/>
</dbReference>
<dbReference type="InParanoid" id="Q021G5"/>
<sequence length="117" mass="13382">MDHGQQMLQAFSTRAQFRDQQFTGVCFRSSGTFRYALLARSLRRLWYRCCFRHQWLPSELPSKSKLRASFVLPVHFHGVRRFSGHPTHGQGLAAQQAHAQRFDMFGVTALIGIDGAT</sequence>
<dbReference type="KEGG" id="sus:Acid_3451"/>
<reference evidence="1" key="1">
    <citation type="submission" date="2006-10" db="EMBL/GenBank/DDBJ databases">
        <title>Complete sequence of Solibacter usitatus Ellin6076.</title>
        <authorList>
            <consortium name="US DOE Joint Genome Institute"/>
            <person name="Copeland A."/>
            <person name="Lucas S."/>
            <person name="Lapidus A."/>
            <person name="Barry K."/>
            <person name="Detter J.C."/>
            <person name="Glavina del Rio T."/>
            <person name="Hammon N."/>
            <person name="Israni S."/>
            <person name="Dalin E."/>
            <person name="Tice H."/>
            <person name="Pitluck S."/>
            <person name="Thompson L.S."/>
            <person name="Brettin T."/>
            <person name="Bruce D."/>
            <person name="Han C."/>
            <person name="Tapia R."/>
            <person name="Gilna P."/>
            <person name="Schmutz J."/>
            <person name="Larimer F."/>
            <person name="Land M."/>
            <person name="Hauser L."/>
            <person name="Kyrpides N."/>
            <person name="Mikhailova N."/>
            <person name="Janssen P.H."/>
            <person name="Kuske C.R."/>
            <person name="Richardson P."/>
        </authorList>
    </citation>
    <scope>NUCLEOTIDE SEQUENCE</scope>
    <source>
        <strain evidence="1">Ellin6076</strain>
    </source>
</reference>
<organism evidence="1">
    <name type="scientific">Solibacter usitatus (strain Ellin6076)</name>
    <dbReference type="NCBI Taxonomy" id="234267"/>
    <lineage>
        <taxon>Bacteria</taxon>
        <taxon>Pseudomonadati</taxon>
        <taxon>Acidobacteriota</taxon>
        <taxon>Terriglobia</taxon>
        <taxon>Bryobacterales</taxon>
        <taxon>Solibacteraceae</taxon>
        <taxon>Candidatus Solibacter</taxon>
    </lineage>
</organism>
<protein>
    <submittedName>
        <fullName evidence="1">Uncharacterized protein</fullName>
    </submittedName>
</protein>
<proteinExistence type="predicted"/>
<gene>
    <name evidence="1" type="ordered locus">Acid_3451</name>
</gene>